<reference evidence="1 2" key="1">
    <citation type="submission" date="2017-11" db="EMBL/GenBank/DDBJ databases">
        <title>De novo assembly and phasing of dikaryotic genomes from two isolates of Puccinia coronata f. sp. avenae, the causal agent of oat crown rust.</title>
        <authorList>
            <person name="Miller M.E."/>
            <person name="Zhang Y."/>
            <person name="Omidvar V."/>
            <person name="Sperschneider J."/>
            <person name="Schwessinger B."/>
            <person name="Raley C."/>
            <person name="Palmer J.M."/>
            <person name="Garnica D."/>
            <person name="Upadhyaya N."/>
            <person name="Rathjen J."/>
            <person name="Taylor J.M."/>
            <person name="Park R.F."/>
            <person name="Dodds P.N."/>
            <person name="Hirsch C.D."/>
            <person name="Kianian S.F."/>
            <person name="Figueroa M."/>
        </authorList>
    </citation>
    <scope>NUCLEOTIDE SEQUENCE [LARGE SCALE GENOMIC DNA]</scope>
    <source>
        <strain evidence="1">12SD80</strain>
    </source>
</reference>
<name>A0A2N5TKK5_9BASI</name>
<evidence type="ECO:0000313" key="2">
    <source>
        <dbReference type="Proteomes" id="UP000235392"/>
    </source>
</evidence>
<protein>
    <submittedName>
        <fullName evidence="1">Uncharacterized protein</fullName>
    </submittedName>
</protein>
<dbReference type="AlphaFoldDB" id="A0A2N5TKK5"/>
<organism evidence="1 2">
    <name type="scientific">Puccinia coronata f. sp. avenae</name>
    <dbReference type="NCBI Taxonomy" id="200324"/>
    <lineage>
        <taxon>Eukaryota</taxon>
        <taxon>Fungi</taxon>
        <taxon>Dikarya</taxon>
        <taxon>Basidiomycota</taxon>
        <taxon>Pucciniomycotina</taxon>
        <taxon>Pucciniomycetes</taxon>
        <taxon>Pucciniales</taxon>
        <taxon>Pucciniaceae</taxon>
        <taxon>Puccinia</taxon>
    </lineage>
</organism>
<proteinExistence type="predicted"/>
<evidence type="ECO:0000313" key="1">
    <source>
        <dbReference type="EMBL" id="PLW26025.1"/>
    </source>
</evidence>
<dbReference type="Proteomes" id="UP000235392">
    <property type="component" value="Unassembled WGS sequence"/>
</dbReference>
<gene>
    <name evidence="1" type="ORF">PCASD_26369</name>
</gene>
<dbReference type="EMBL" id="PGCI01000489">
    <property type="protein sequence ID" value="PLW26025.1"/>
    <property type="molecule type" value="Genomic_DNA"/>
</dbReference>
<accession>A0A2N5TKK5</accession>
<comment type="caution">
    <text evidence="1">The sequence shown here is derived from an EMBL/GenBank/DDBJ whole genome shotgun (WGS) entry which is preliminary data.</text>
</comment>
<sequence>MGSYLSVLHNTIVGSNTGTILVSYTTPRLSRTTIIASYITSGPTSQQPLDPSLRLAQSTSCVLHALQGDDLGKFGSSPICCGLDWSTLWPAGACSSPNPGASDGASVGSCCQQVPLLSSGPSLADPAA</sequence>